<proteinExistence type="predicted"/>
<accession>A0A5J5EY10</accession>
<keyword evidence="1" id="KW-0472">Membrane</keyword>
<protein>
    <submittedName>
        <fullName evidence="2">Uncharacterized protein</fullName>
    </submittedName>
</protein>
<gene>
    <name evidence="2" type="ORF">FN846DRAFT_889809</name>
</gene>
<sequence length="422" mass="45528">MLTFLRLCRLHNSSCPCMKANSAASRTWYSHLIHGAYGAGWWGILKLEDQSAVPETLLKPTPTSDQQKGSRHSTYRCCWKRFQVSFWVPADSANNALSAQRKPDETLKIHYICREHGQERAVQSVHTHQLSSPAMSGIISVRTGSLKNIWHKFPPLPRWGTAIIVMTITFLTAFAIARAYTEDSCSSFCARIPGAAYEQQCAEVAAAGECASGLHVGVIVHPKGCGEHGAPSFKFLPANILTTEHMGKNSTPATIPTIHDFASPTLGNILALVERASESYPTPTPSTDPSILSAIVPVTTIERQPGVVPWTPFPSGTAGLNPMTTPSATASSCTDDSIATFNCRCPFTPPTPLPRIRRSLSDPPAEGVPLDRSAGVSNGMSTTIAAVLVVVAVLGCVGFVAGWFLLKRWNPNKKEPAQSERV</sequence>
<feature type="transmembrane region" description="Helical" evidence="1">
    <location>
        <begin position="384"/>
        <end position="406"/>
    </location>
</feature>
<organism evidence="2 3">
    <name type="scientific">Sphaerosporella brunnea</name>
    <dbReference type="NCBI Taxonomy" id="1250544"/>
    <lineage>
        <taxon>Eukaryota</taxon>
        <taxon>Fungi</taxon>
        <taxon>Dikarya</taxon>
        <taxon>Ascomycota</taxon>
        <taxon>Pezizomycotina</taxon>
        <taxon>Pezizomycetes</taxon>
        <taxon>Pezizales</taxon>
        <taxon>Pyronemataceae</taxon>
        <taxon>Sphaerosporella</taxon>
    </lineage>
</organism>
<reference evidence="2 3" key="1">
    <citation type="submission" date="2019-09" db="EMBL/GenBank/DDBJ databases">
        <title>Draft genome of the ectomycorrhizal ascomycete Sphaerosporella brunnea.</title>
        <authorList>
            <consortium name="DOE Joint Genome Institute"/>
            <person name="Benucci G.M."/>
            <person name="Marozzi G."/>
            <person name="Antonielli L."/>
            <person name="Sanchez S."/>
            <person name="Marco P."/>
            <person name="Wang X."/>
            <person name="Falini L.B."/>
            <person name="Barry K."/>
            <person name="Haridas S."/>
            <person name="Lipzen A."/>
            <person name="Labutti K."/>
            <person name="Grigoriev I.V."/>
            <person name="Murat C."/>
            <person name="Martin F."/>
            <person name="Albertini E."/>
            <person name="Donnini D."/>
            <person name="Bonito G."/>
        </authorList>
    </citation>
    <scope>NUCLEOTIDE SEQUENCE [LARGE SCALE GENOMIC DNA]</scope>
    <source>
        <strain evidence="2 3">Sb_GMNB300</strain>
    </source>
</reference>
<evidence type="ECO:0000313" key="3">
    <source>
        <dbReference type="Proteomes" id="UP000326924"/>
    </source>
</evidence>
<dbReference type="EMBL" id="VXIS01000078">
    <property type="protein sequence ID" value="KAA8907541.1"/>
    <property type="molecule type" value="Genomic_DNA"/>
</dbReference>
<comment type="caution">
    <text evidence="2">The sequence shown here is derived from an EMBL/GenBank/DDBJ whole genome shotgun (WGS) entry which is preliminary data.</text>
</comment>
<evidence type="ECO:0000256" key="1">
    <source>
        <dbReference type="SAM" id="Phobius"/>
    </source>
</evidence>
<dbReference type="Proteomes" id="UP000326924">
    <property type="component" value="Unassembled WGS sequence"/>
</dbReference>
<keyword evidence="1" id="KW-0812">Transmembrane</keyword>
<evidence type="ECO:0000313" key="2">
    <source>
        <dbReference type="EMBL" id="KAA8907541.1"/>
    </source>
</evidence>
<keyword evidence="3" id="KW-1185">Reference proteome</keyword>
<feature type="transmembrane region" description="Helical" evidence="1">
    <location>
        <begin position="159"/>
        <end position="180"/>
    </location>
</feature>
<dbReference type="InParanoid" id="A0A5J5EY10"/>
<name>A0A5J5EY10_9PEZI</name>
<dbReference type="AlphaFoldDB" id="A0A5J5EY10"/>
<keyword evidence="1" id="KW-1133">Transmembrane helix</keyword>